<keyword evidence="2" id="KW-1185">Reference proteome</keyword>
<accession>A0A3P7P2K4</accession>
<dbReference type="AlphaFoldDB" id="A0A3P7P2K4"/>
<dbReference type="Gene3D" id="1.25.40.20">
    <property type="entry name" value="Ankyrin repeat-containing domain"/>
    <property type="match status" value="1"/>
</dbReference>
<dbReference type="SUPFAM" id="SSF48403">
    <property type="entry name" value="Ankyrin repeat"/>
    <property type="match status" value="1"/>
</dbReference>
<dbReference type="OrthoDB" id="2306477at2759"/>
<sequence>MSPLRISQPTQILANDKYRFLENRPTPLHLAASVGLPGLLSILLTIPKIDVNAKCDNAGRNVLHSSVAAVNRQAIFFLIQIGVDMNVPVNDLEALSPLHIGITAGIPEDILRSMVSY</sequence>
<dbReference type="InterPro" id="IPR002110">
    <property type="entry name" value="Ankyrin_rpt"/>
</dbReference>
<dbReference type="SMART" id="SM00248">
    <property type="entry name" value="ANK"/>
    <property type="match status" value="2"/>
</dbReference>
<reference evidence="1 2" key="1">
    <citation type="submission" date="2018-11" db="EMBL/GenBank/DDBJ databases">
        <authorList>
            <consortium name="Pathogen Informatics"/>
        </authorList>
    </citation>
    <scope>NUCLEOTIDE SEQUENCE [LARGE SCALE GENOMIC DNA]</scope>
</reference>
<name>A0A3P7P2K4_DIBLA</name>
<evidence type="ECO:0000313" key="1">
    <source>
        <dbReference type="EMBL" id="VDN14532.1"/>
    </source>
</evidence>
<evidence type="ECO:0000313" key="2">
    <source>
        <dbReference type="Proteomes" id="UP000281553"/>
    </source>
</evidence>
<proteinExistence type="predicted"/>
<organism evidence="1 2">
    <name type="scientific">Dibothriocephalus latus</name>
    <name type="common">Fish tapeworm</name>
    <name type="synonym">Diphyllobothrium latum</name>
    <dbReference type="NCBI Taxonomy" id="60516"/>
    <lineage>
        <taxon>Eukaryota</taxon>
        <taxon>Metazoa</taxon>
        <taxon>Spiralia</taxon>
        <taxon>Lophotrochozoa</taxon>
        <taxon>Platyhelminthes</taxon>
        <taxon>Cestoda</taxon>
        <taxon>Eucestoda</taxon>
        <taxon>Diphyllobothriidea</taxon>
        <taxon>Diphyllobothriidae</taxon>
        <taxon>Dibothriocephalus</taxon>
    </lineage>
</organism>
<dbReference type="Pfam" id="PF00023">
    <property type="entry name" value="Ank"/>
    <property type="match status" value="1"/>
</dbReference>
<dbReference type="EMBL" id="UYRU01059554">
    <property type="protein sequence ID" value="VDN14532.1"/>
    <property type="molecule type" value="Genomic_DNA"/>
</dbReference>
<protein>
    <submittedName>
        <fullName evidence="1">Uncharacterized protein</fullName>
    </submittedName>
</protein>
<dbReference type="InterPro" id="IPR036770">
    <property type="entry name" value="Ankyrin_rpt-contain_sf"/>
</dbReference>
<gene>
    <name evidence="1" type="ORF">DILT_LOCUS10363</name>
</gene>
<dbReference type="Proteomes" id="UP000281553">
    <property type="component" value="Unassembled WGS sequence"/>
</dbReference>